<evidence type="ECO:0000313" key="8">
    <source>
        <dbReference type="Proteomes" id="UP000002320"/>
    </source>
</evidence>
<dbReference type="EnsemblMetazoa" id="CPIJ002554-RA">
    <property type="protein sequence ID" value="CPIJ002554-PA"/>
    <property type="gene ID" value="CPIJ002554"/>
</dbReference>
<dbReference type="PANTHER" id="PTHR12694">
    <property type="entry name" value="TRANSCRIPTION INITIATION FACTOR IIA SUBUNIT 1"/>
    <property type="match status" value="1"/>
</dbReference>
<dbReference type="GO" id="GO:0005672">
    <property type="term" value="C:transcription factor TFIIA complex"/>
    <property type="evidence" value="ECO:0007669"/>
    <property type="project" value="InterPro"/>
</dbReference>
<dbReference type="AlphaFoldDB" id="B0W689"/>
<dbReference type="CDD" id="cd07976">
    <property type="entry name" value="TFIIA_alpha_beta_like"/>
    <property type="match status" value="1"/>
</dbReference>
<feature type="compositionally biased region" description="Acidic residues" evidence="5">
    <location>
        <begin position="203"/>
        <end position="255"/>
    </location>
</feature>
<dbReference type="VEuPathDB" id="VectorBase:CPIJ002554"/>
<dbReference type="FunCoup" id="B0W689">
    <property type="interactions" value="2376"/>
</dbReference>
<evidence type="ECO:0000256" key="5">
    <source>
        <dbReference type="SAM" id="MobiDB-lite"/>
    </source>
</evidence>
<dbReference type="OMA" id="NSAMILQ"/>
<keyword evidence="4" id="KW-0539">Nucleus</keyword>
<dbReference type="InterPro" id="IPR004855">
    <property type="entry name" value="TFIIA_asu/bsu"/>
</dbReference>
<organism>
    <name type="scientific">Culex quinquefasciatus</name>
    <name type="common">Southern house mosquito</name>
    <name type="synonym">Culex pungens</name>
    <dbReference type="NCBI Taxonomy" id="7176"/>
    <lineage>
        <taxon>Eukaryota</taxon>
        <taxon>Metazoa</taxon>
        <taxon>Ecdysozoa</taxon>
        <taxon>Arthropoda</taxon>
        <taxon>Hexapoda</taxon>
        <taxon>Insecta</taxon>
        <taxon>Pterygota</taxon>
        <taxon>Neoptera</taxon>
        <taxon>Endopterygota</taxon>
        <taxon>Diptera</taxon>
        <taxon>Nematocera</taxon>
        <taxon>Culicoidea</taxon>
        <taxon>Culicidae</taxon>
        <taxon>Culicinae</taxon>
        <taxon>Culicini</taxon>
        <taxon>Culex</taxon>
        <taxon>Culex</taxon>
    </lineage>
</organism>
<dbReference type="InParanoid" id="B0W689"/>
<dbReference type="SMART" id="SM01371">
    <property type="entry name" value="TFIIA"/>
    <property type="match status" value="1"/>
</dbReference>
<reference evidence="6" key="1">
    <citation type="submission" date="2007-03" db="EMBL/GenBank/DDBJ databases">
        <title>Annotation of Culex pipiens quinquefasciatus.</title>
        <authorList>
            <consortium name="The Broad Institute Genome Sequencing Platform"/>
            <person name="Atkinson P.W."/>
            <person name="Hemingway J."/>
            <person name="Christensen B.M."/>
            <person name="Higgs S."/>
            <person name="Kodira C."/>
            <person name="Hannick L."/>
            <person name="Megy K."/>
            <person name="O'Leary S."/>
            <person name="Pearson M."/>
            <person name="Haas B.J."/>
            <person name="Mauceli E."/>
            <person name="Wortman J.R."/>
            <person name="Lee N.H."/>
            <person name="Guigo R."/>
            <person name="Stanke M."/>
            <person name="Alvarado L."/>
            <person name="Amedeo P."/>
            <person name="Antoine C.H."/>
            <person name="Arensburger P."/>
            <person name="Bidwell S.L."/>
            <person name="Crawford M."/>
            <person name="Camaro F."/>
            <person name="Devon K."/>
            <person name="Engels R."/>
            <person name="Hammond M."/>
            <person name="Howarth C."/>
            <person name="Koehrsen M."/>
            <person name="Lawson D."/>
            <person name="Montgomery P."/>
            <person name="Nene V."/>
            <person name="Nusbaum C."/>
            <person name="Puiu D."/>
            <person name="Romero-Severson J."/>
            <person name="Severson D.W."/>
            <person name="Shumway M."/>
            <person name="Sisk P."/>
            <person name="Stolte C."/>
            <person name="Zeng Q."/>
            <person name="Eisenstadt E."/>
            <person name="Fraser-Liggett C."/>
            <person name="Strausberg R."/>
            <person name="Galagan J."/>
            <person name="Birren B."/>
            <person name="Collins F.H."/>
        </authorList>
    </citation>
    <scope>NUCLEOTIDE SEQUENCE [LARGE SCALE GENOMIC DNA]</scope>
    <source>
        <strain evidence="6">JHB</strain>
    </source>
</reference>
<evidence type="ECO:0000313" key="6">
    <source>
        <dbReference type="EMBL" id="EDS36436.1"/>
    </source>
</evidence>
<feature type="compositionally biased region" description="Low complexity" evidence="5">
    <location>
        <begin position="167"/>
        <end position="177"/>
    </location>
</feature>
<feature type="region of interest" description="Disordered" evidence="5">
    <location>
        <begin position="1"/>
        <end position="45"/>
    </location>
</feature>
<dbReference type="FunFam" id="2.30.18.10:FF:000002">
    <property type="entry name" value="Transcription initiation factor IIA subunit 1"/>
    <property type="match status" value="1"/>
</dbReference>
<feature type="compositionally biased region" description="Low complexity" evidence="5">
    <location>
        <begin position="11"/>
        <end position="37"/>
    </location>
</feature>
<dbReference type="PANTHER" id="PTHR12694:SF8">
    <property type="entry name" value="TRANSCRIPTION INITIATION FACTOR IIA SUBUNIT 1"/>
    <property type="match status" value="1"/>
</dbReference>
<evidence type="ECO:0000256" key="3">
    <source>
        <dbReference type="ARBA" id="ARBA00023163"/>
    </source>
</evidence>
<comment type="similarity">
    <text evidence="2">Belongs to the TFIIA subunit 1 family.</text>
</comment>
<dbReference type="Pfam" id="PF03153">
    <property type="entry name" value="TFIIA"/>
    <property type="match status" value="1"/>
</dbReference>
<feature type="compositionally biased region" description="Pro residues" evidence="5">
    <location>
        <begin position="1"/>
        <end position="10"/>
    </location>
</feature>
<dbReference type="EMBL" id="DS231847">
    <property type="protein sequence ID" value="EDS36436.1"/>
    <property type="molecule type" value="Genomic_DNA"/>
</dbReference>
<keyword evidence="8" id="KW-1185">Reference proteome</keyword>
<evidence type="ECO:0000256" key="2">
    <source>
        <dbReference type="ARBA" id="ARBA00010059"/>
    </source>
</evidence>
<dbReference type="GO" id="GO:0006367">
    <property type="term" value="P:transcription initiation at RNA polymerase II promoter"/>
    <property type="evidence" value="ECO:0007669"/>
    <property type="project" value="InterPro"/>
</dbReference>
<sequence>MQQLVQPPPLAQSQSAVQQQQHQHQQLSQPAQQQQAPAQPPAPPAAVVAALDPNKMVAIQITLPAQPGVPNSQPRVLTIQVPASALQENQLQQVLTGPIITSIMPLPPQVASSVLQQHVNSYLQNNTINNIQIHKQMDGACDLPGDADMAEVSTLDHQLVTSLARNSQAATASSSRPRSSKQLKSRKRMVIEIRHQLDGAVDTSDEEASDISDDNIADDDDDDLNEEDEEIDGEGGAEEEPLNSEDDVTDEDASDLFDTDNVVVCQYDKITRSRNKWKFYLKDGIMNISGKDYVFQKSNGDAEW</sequence>
<dbReference type="HOGENOM" id="CLU_030027_5_0_1"/>
<dbReference type="VEuPathDB" id="VectorBase:CQUJHB000025"/>
<dbReference type="Gene3D" id="2.30.18.10">
    <property type="entry name" value="Transcription factor IIA (TFIIA), beta-barrel domain"/>
    <property type="match status" value="1"/>
</dbReference>
<gene>
    <name evidence="7" type="primary">6033829</name>
    <name evidence="6" type="ORF">CpipJ_CPIJ002554</name>
</gene>
<dbReference type="OrthoDB" id="6275927at2759"/>
<feature type="compositionally biased region" description="Basic residues" evidence="5">
    <location>
        <begin position="178"/>
        <end position="188"/>
    </location>
</feature>
<evidence type="ECO:0000313" key="7">
    <source>
        <dbReference type="EnsemblMetazoa" id="CPIJ002554-PA"/>
    </source>
</evidence>
<dbReference type="SUPFAM" id="SSF50784">
    <property type="entry name" value="Transcription factor IIA (TFIIA), beta-barrel domain"/>
    <property type="match status" value="1"/>
</dbReference>
<protein>
    <submittedName>
        <fullName evidence="6 7">TFIIA</fullName>
    </submittedName>
</protein>
<dbReference type="STRING" id="7176.B0W689"/>
<dbReference type="KEGG" id="cqu:CpipJ_CPIJ002554"/>
<comment type="subcellular location">
    <subcellularLocation>
        <location evidence="1">Nucleus</location>
    </subcellularLocation>
</comment>
<accession>B0W689</accession>
<proteinExistence type="inferred from homology"/>
<evidence type="ECO:0000256" key="4">
    <source>
        <dbReference type="ARBA" id="ARBA00023242"/>
    </source>
</evidence>
<name>B0W689_CULQU</name>
<dbReference type="InterPro" id="IPR009088">
    <property type="entry name" value="TFIIA_b-brl"/>
</dbReference>
<dbReference type="eggNOG" id="KOG2652">
    <property type="taxonomic scope" value="Eukaryota"/>
</dbReference>
<evidence type="ECO:0000256" key="1">
    <source>
        <dbReference type="ARBA" id="ARBA00004123"/>
    </source>
</evidence>
<dbReference type="Proteomes" id="UP000002320">
    <property type="component" value="Unassembled WGS sequence"/>
</dbReference>
<feature type="region of interest" description="Disordered" evidence="5">
    <location>
        <begin position="165"/>
        <end position="255"/>
    </location>
</feature>
<keyword evidence="3" id="KW-0804">Transcription</keyword>
<reference evidence="7" key="2">
    <citation type="submission" date="2020-05" db="UniProtKB">
        <authorList>
            <consortium name="EnsemblMetazoa"/>
        </authorList>
    </citation>
    <scope>IDENTIFICATION</scope>
    <source>
        <strain evidence="7">JHB</strain>
    </source>
</reference>